<dbReference type="InParanoid" id="A0A0R0I4K7"/>
<dbReference type="Gramene" id="KRH34795">
    <property type="protein sequence ID" value="KRH34795"/>
    <property type="gene ID" value="GLYMA_10G206800"/>
</dbReference>
<evidence type="ECO:0000313" key="3">
    <source>
        <dbReference type="Proteomes" id="UP000008827"/>
    </source>
</evidence>
<dbReference type="EMBL" id="CM000843">
    <property type="protein sequence ID" value="KRH34795.1"/>
    <property type="molecule type" value="Genomic_DNA"/>
</dbReference>
<dbReference type="AlphaFoldDB" id="A0A0R0I4K7"/>
<accession>A0A0R0I4K7</accession>
<reference evidence="1" key="3">
    <citation type="submission" date="2018-07" db="EMBL/GenBank/DDBJ databases">
        <title>WGS assembly of Glycine max.</title>
        <authorList>
            <person name="Schmutz J."/>
            <person name="Cannon S."/>
            <person name="Schlueter J."/>
            <person name="Ma J."/>
            <person name="Mitros T."/>
            <person name="Nelson W."/>
            <person name="Hyten D."/>
            <person name="Song Q."/>
            <person name="Thelen J."/>
            <person name="Cheng J."/>
            <person name="Xu D."/>
            <person name="Hellsten U."/>
            <person name="May G."/>
            <person name="Yu Y."/>
            <person name="Sakurai T."/>
            <person name="Umezawa T."/>
            <person name="Bhattacharyya M."/>
            <person name="Sandhu D."/>
            <person name="Valliyodan B."/>
            <person name="Lindquist E."/>
            <person name="Peto M."/>
            <person name="Grant D."/>
            <person name="Shu S."/>
            <person name="Goodstein D."/>
            <person name="Barry K."/>
            <person name="Futrell-Griggs M."/>
            <person name="Abernathy B."/>
            <person name="Du J."/>
            <person name="Tian Z."/>
            <person name="Zhu L."/>
            <person name="Gill N."/>
            <person name="Joshi T."/>
            <person name="Libault M."/>
            <person name="Sethuraman A."/>
            <person name="Zhang X."/>
            <person name="Shinozaki K."/>
            <person name="Nguyen H."/>
            <person name="Wing R."/>
            <person name="Cregan P."/>
            <person name="Specht J."/>
            <person name="Grimwood J."/>
            <person name="Rokhsar D."/>
            <person name="Stacey G."/>
            <person name="Shoemaker R."/>
            <person name="Jackson S."/>
        </authorList>
    </citation>
    <scope>NUCLEOTIDE SEQUENCE</scope>
    <source>
        <tissue evidence="1">Callus</tissue>
    </source>
</reference>
<keyword evidence="3" id="KW-1185">Reference proteome</keyword>
<reference evidence="1 2" key="1">
    <citation type="journal article" date="2010" name="Nature">
        <title>Genome sequence of the palaeopolyploid soybean.</title>
        <authorList>
            <person name="Schmutz J."/>
            <person name="Cannon S.B."/>
            <person name="Schlueter J."/>
            <person name="Ma J."/>
            <person name="Mitros T."/>
            <person name="Nelson W."/>
            <person name="Hyten D.L."/>
            <person name="Song Q."/>
            <person name="Thelen J.J."/>
            <person name="Cheng J."/>
            <person name="Xu D."/>
            <person name="Hellsten U."/>
            <person name="May G.D."/>
            <person name="Yu Y."/>
            <person name="Sakurai T."/>
            <person name="Umezawa T."/>
            <person name="Bhattacharyya M.K."/>
            <person name="Sandhu D."/>
            <person name="Valliyodan B."/>
            <person name="Lindquist E."/>
            <person name="Peto M."/>
            <person name="Grant D."/>
            <person name="Shu S."/>
            <person name="Goodstein D."/>
            <person name="Barry K."/>
            <person name="Futrell-Griggs M."/>
            <person name="Abernathy B."/>
            <person name="Du J."/>
            <person name="Tian Z."/>
            <person name="Zhu L."/>
            <person name="Gill N."/>
            <person name="Joshi T."/>
            <person name="Libault M."/>
            <person name="Sethuraman A."/>
            <person name="Zhang X.-C."/>
            <person name="Shinozaki K."/>
            <person name="Nguyen H.T."/>
            <person name="Wing R.A."/>
            <person name="Cregan P."/>
            <person name="Specht J."/>
            <person name="Grimwood J."/>
            <person name="Rokhsar D."/>
            <person name="Stacey G."/>
            <person name="Shoemaker R.C."/>
            <person name="Jackson S.A."/>
        </authorList>
    </citation>
    <scope>NUCLEOTIDE SEQUENCE [LARGE SCALE GENOMIC DNA]</scope>
    <source>
        <strain evidence="2">cv. Williams 82</strain>
        <tissue evidence="1">Callus</tissue>
    </source>
</reference>
<gene>
    <name evidence="1" type="ORF">GLYMA_10G206800</name>
</gene>
<dbReference type="EnsemblPlants" id="KRH34795">
    <property type="protein sequence ID" value="KRH34795"/>
    <property type="gene ID" value="GLYMA_10G206800"/>
</dbReference>
<proteinExistence type="predicted"/>
<evidence type="ECO:0000313" key="2">
    <source>
        <dbReference type="EnsemblPlants" id="KRH34795"/>
    </source>
</evidence>
<evidence type="ECO:0000313" key="1">
    <source>
        <dbReference type="EMBL" id="KRH34795.1"/>
    </source>
</evidence>
<name>A0A0R0I4K7_SOYBN</name>
<reference evidence="2" key="2">
    <citation type="submission" date="2018-02" db="UniProtKB">
        <authorList>
            <consortium name="EnsemblPlants"/>
        </authorList>
    </citation>
    <scope>IDENTIFICATION</scope>
    <source>
        <strain evidence="2">Williams 82</strain>
    </source>
</reference>
<sequence length="36" mass="4388">MDLSRKFENIKSHERNEALHKYRIRGNFSYISSVFN</sequence>
<protein>
    <submittedName>
        <fullName evidence="1 2">Uncharacterized protein</fullName>
    </submittedName>
</protein>
<dbReference type="Proteomes" id="UP000008827">
    <property type="component" value="Chromosome 10"/>
</dbReference>
<organism evidence="1">
    <name type="scientific">Glycine max</name>
    <name type="common">Soybean</name>
    <name type="synonym">Glycine hispida</name>
    <dbReference type="NCBI Taxonomy" id="3847"/>
    <lineage>
        <taxon>Eukaryota</taxon>
        <taxon>Viridiplantae</taxon>
        <taxon>Streptophyta</taxon>
        <taxon>Embryophyta</taxon>
        <taxon>Tracheophyta</taxon>
        <taxon>Spermatophyta</taxon>
        <taxon>Magnoliopsida</taxon>
        <taxon>eudicotyledons</taxon>
        <taxon>Gunneridae</taxon>
        <taxon>Pentapetalae</taxon>
        <taxon>rosids</taxon>
        <taxon>fabids</taxon>
        <taxon>Fabales</taxon>
        <taxon>Fabaceae</taxon>
        <taxon>Papilionoideae</taxon>
        <taxon>50 kb inversion clade</taxon>
        <taxon>NPAAA clade</taxon>
        <taxon>indigoferoid/millettioid clade</taxon>
        <taxon>Phaseoleae</taxon>
        <taxon>Glycine</taxon>
        <taxon>Glycine subgen. Soja</taxon>
    </lineage>
</organism>